<keyword evidence="3 9" id="KW-0349">Heme</keyword>
<dbReference type="EMBL" id="AHHD01000163">
    <property type="protein sequence ID" value="EKG19576.1"/>
    <property type="molecule type" value="Genomic_DNA"/>
</dbReference>
<name>K2RAT2_MACPH</name>
<accession>K2RAT2</accession>
<keyword evidence="5" id="KW-0560">Oxidoreductase</keyword>
<dbReference type="GO" id="GO:0005506">
    <property type="term" value="F:iron ion binding"/>
    <property type="evidence" value="ECO:0007669"/>
    <property type="project" value="InterPro"/>
</dbReference>
<evidence type="ECO:0000256" key="10">
    <source>
        <dbReference type="SAM" id="MobiDB-lite"/>
    </source>
</evidence>
<evidence type="ECO:0000256" key="8">
    <source>
        <dbReference type="ARBA" id="ARBA00023604"/>
    </source>
</evidence>
<dbReference type="CDD" id="cd11041">
    <property type="entry name" value="CYP503A1-like"/>
    <property type="match status" value="1"/>
</dbReference>
<dbReference type="Gene3D" id="1.10.630.10">
    <property type="entry name" value="Cytochrome P450"/>
    <property type="match status" value="1"/>
</dbReference>
<evidence type="ECO:0000256" key="4">
    <source>
        <dbReference type="ARBA" id="ARBA00022723"/>
    </source>
</evidence>
<dbReference type="PANTHER" id="PTHR46206:SF2">
    <property type="entry name" value="CYTOCHROME P450 MONOOXYGENASE AUSG-RELATED"/>
    <property type="match status" value="1"/>
</dbReference>
<dbReference type="Pfam" id="PF00067">
    <property type="entry name" value="p450"/>
    <property type="match status" value="1"/>
</dbReference>
<dbReference type="PRINTS" id="PR00465">
    <property type="entry name" value="EP450IV"/>
</dbReference>
<keyword evidence="7" id="KW-0503">Monooxygenase</keyword>
<dbReference type="PANTHER" id="PTHR46206">
    <property type="entry name" value="CYTOCHROME P450"/>
    <property type="match status" value="1"/>
</dbReference>
<dbReference type="GO" id="GO:0004497">
    <property type="term" value="F:monooxygenase activity"/>
    <property type="evidence" value="ECO:0007669"/>
    <property type="project" value="UniProtKB-KW"/>
</dbReference>
<evidence type="ECO:0000256" key="7">
    <source>
        <dbReference type="ARBA" id="ARBA00023033"/>
    </source>
</evidence>
<proteinExistence type="inferred from homology"/>
<dbReference type="Proteomes" id="UP000007129">
    <property type="component" value="Unassembled WGS sequence"/>
</dbReference>
<reference evidence="12 13" key="1">
    <citation type="journal article" date="2012" name="BMC Genomics">
        <title>Tools to kill: Genome of one of the most destructive plant pathogenic fungi Macrophomina phaseolina.</title>
        <authorList>
            <person name="Islam M.S."/>
            <person name="Haque M.S."/>
            <person name="Islam M.M."/>
            <person name="Emdad E.M."/>
            <person name="Halim A."/>
            <person name="Hossen Q.M.M."/>
            <person name="Hossain M.Z."/>
            <person name="Ahmed B."/>
            <person name="Rahim S."/>
            <person name="Rahman M.S."/>
            <person name="Alam M.M."/>
            <person name="Hou S."/>
            <person name="Wan X."/>
            <person name="Saito J.A."/>
            <person name="Alam M."/>
        </authorList>
    </citation>
    <scope>NUCLEOTIDE SEQUENCE [LARGE SCALE GENOMIC DNA]</scope>
    <source>
        <strain evidence="12 13">MS6</strain>
    </source>
</reference>
<evidence type="ECO:0000256" key="11">
    <source>
        <dbReference type="SAM" id="Phobius"/>
    </source>
</evidence>
<organism evidence="12 13">
    <name type="scientific">Macrophomina phaseolina (strain MS6)</name>
    <name type="common">Charcoal rot fungus</name>
    <dbReference type="NCBI Taxonomy" id="1126212"/>
    <lineage>
        <taxon>Eukaryota</taxon>
        <taxon>Fungi</taxon>
        <taxon>Dikarya</taxon>
        <taxon>Ascomycota</taxon>
        <taxon>Pezizomycotina</taxon>
        <taxon>Dothideomycetes</taxon>
        <taxon>Dothideomycetes incertae sedis</taxon>
        <taxon>Botryosphaeriales</taxon>
        <taxon>Botryosphaeriaceae</taxon>
        <taxon>Macrophomina</taxon>
    </lineage>
</organism>
<protein>
    <submittedName>
        <fullName evidence="12">Cytochrome P450</fullName>
    </submittedName>
</protein>
<dbReference type="InterPro" id="IPR036396">
    <property type="entry name" value="Cyt_P450_sf"/>
</dbReference>
<comment type="similarity">
    <text evidence="2">Belongs to the cytochrome P450 family.</text>
</comment>
<dbReference type="HOGENOM" id="CLU_343904_0_0_1"/>
<dbReference type="InterPro" id="IPR001128">
    <property type="entry name" value="Cyt_P450"/>
</dbReference>
<dbReference type="OrthoDB" id="1844152at2759"/>
<dbReference type="GO" id="GO:0016705">
    <property type="term" value="F:oxidoreductase activity, acting on paired donors, with incorporation or reduction of molecular oxygen"/>
    <property type="evidence" value="ECO:0007669"/>
    <property type="project" value="InterPro"/>
</dbReference>
<dbReference type="InterPro" id="IPR002403">
    <property type="entry name" value="Cyt_P450_E_grp-IV"/>
</dbReference>
<feature type="region of interest" description="Disordered" evidence="10">
    <location>
        <begin position="273"/>
        <end position="292"/>
    </location>
</feature>
<comment type="cofactor">
    <cofactor evidence="1 9">
        <name>heme</name>
        <dbReference type="ChEBI" id="CHEBI:30413"/>
    </cofactor>
</comment>
<keyword evidence="6 9" id="KW-0408">Iron</keyword>
<evidence type="ECO:0000256" key="1">
    <source>
        <dbReference type="ARBA" id="ARBA00001971"/>
    </source>
</evidence>
<evidence type="ECO:0000256" key="3">
    <source>
        <dbReference type="ARBA" id="ARBA00022617"/>
    </source>
</evidence>
<feature type="binding site" description="axial binding residue" evidence="9">
    <location>
        <position position="472"/>
    </location>
    <ligand>
        <name>heme</name>
        <dbReference type="ChEBI" id="CHEBI:30413"/>
    </ligand>
    <ligandPart>
        <name>Fe</name>
        <dbReference type="ChEBI" id="CHEBI:18248"/>
    </ligandPart>
</feature>
<dbReference type="VEuPathDB" id="FungiDB:MPH_03440"/>
<evidence type="ECO:0000256" key="6">
    <source>
        <dbReference type="ARBA" id="ARBA00023004"/>
    </source>
</evidence>
<evidence type="ECO:0000313" key="12">
    <source>
        <dbReference type="EMBL" id="EKG19576.1"/>
    </source>
</evidence>
<dbReference type="NCBIfam" id="NF041278">
    <property type="entry name" value="CmcJ_NvfI_EfuI"/>
    <property type="match status" value="1"/>
</dbReference>
<evidence type="ECO:0000256" key="2">
    <source>
        <dbReference type="ARBA" id="ARBA00010617"/>
    </source>
</evidence>
<keyword evidence="11" id="KW-0472">Membrane</keyword>
<evidence type="ECO:0000256" key="9">
    <source>
        <dbReference type="PIRSR" id="PIRSR602403-1"/>
    </source>
</evidence>
<dbReference type="SUPFAM" id="SSF48264">
    <property type="entry name" value="Cytochrome P450"/>
    <property type="match status" value="1"/>
</dbReference>
<keyword evidence="4 9" id="KW-0479">Metal-binding</keyword>
<evidence type="ECO:0000313" key="13">
    <source>
        <dbReference type="Proteomes" id="UP000007129"/>
    </source>
</evidence>
<feature type="transmembrane region" description="Helical" evidence="11">
    <location>
        <begin position="14"/>
        <end position="35"/>
    </location>
</feature>
<dbReference type="GO" id="GO:0020037">
    <property type="term" value="F:heme binding"/>
    <property type="evidence" value="ECO:0007669"/>
    <property type="project" value="InterPro"/>
</dbReference>
<sequence length="823" mass="92596">MASMQFFQLLQAEFPALVVFALLLTFVTFIATTYFPRLNRKSRGIHIPYVGHRRGPWLDIKTKSRWITASEELLKEGWDQYGGSPFRVLTTIGELIILRPELITEVSNSSLFSSYNSKLKSFAAEYPGAEPMAFSQGEMQVLIETLIHSITQSLGTAIPAIAEEMAALQDDLLPGSSDDFTGVRFKDLATNIAARLSARVFLGERVARDREWLRLSLAYVSACMMAVAKLAVLHPRLRRPASLFMPEFWRMPKLLRGLRKRVAAEVRARKRTVGGSRPLREKLSSPLAPQQPQASPLDVLQWMVDKADAGVPFDPVLGQIYLSFVSTHTTSLTMVAAMYELLANPEYIQPLRQEVSDVLAEEKGWTKRALQKMVLMDSVLKESQRLHMLGPVSGLRYARQTVTLSDGTEVPEGAVVAFPTWPMRSTMFYRDPDRFDGYRFVRMRHEPGNAAAHYYVSTSVAHVGFGHGKNSCPGRFLANSVLKIALAFLITNYDWKADGKGLTSSITSCAVFVMASQTVCISAPASSPQDRGSRRDAVGRMNYLKHLEIYKLVPPFKVAQPDLDPDFPPSNLVFEQGPEEVVEDIRGREDQFDLDNNAFCIRRNEFKPVGFDDTEEVKKSFSPQIVDLIQREIPDAEFIHILNWVVRNTGFRPLNSGLTVHRSEDMGPKIKPTSPYFQVHNDCSHTCGLKRFVPMLEALGKAGAANKRIRLINVWRPIDHPVGDCHLALCDGSTFDEERCQEGIGVIPGNYVCDVLYPGYSEKQKWYYMSHQRPDEVWLFKQFDSRPAGPALCCPHSAFWEKSPDECTHPRKSIEVRALVVSP</sequence>
<dbReference type="STRING" id="1126212.K2RAT2"/>
<dbReference type="eggNOG" id="KOG0156">
    <property type="taxonomic scope" value="Eukaryota"/>
</dbReference>
<comment type="similarity">
    <text evidence="8">Belongs to the asaB hydroxylase/desaturase family.</text>
</comment>
<dbReference type="InterPro" id="IPR044053">
    <property type="entry name" value="AsaB-like"/>
</dbReference>
<gene>
    <name evidence="12" type="ORF">MPH_03440</name>
</gene>
<comment type="caution">
    <text evidence="12">The sequence shown here is derived from an EMBL/GenBank/DDBJ whole genome shotgun (WGS) entry which is preliminary data.</text>
</comment>
<keyword evidence="11" id="KW-0812">Transmembrane</keyword>
<dbReference type="AlphaFoldDB" id="K2RAT2"/>
<keyword evidence="11" id="KW-1133">Transmembrane helix</keyword>
<dbReference type="InParanoid" id="K2RAT2"/>
<evidence type="ECO:0000256" key="5">
    <source>
        <dbReference type="ARBA" id="ARBA00023002"/>
    </source>
</evidence>